<dbReference type="InterPro" id="IPR006439">
    <property type="entry name" value="HAD-SF_hydro_IA"/>
</dbReference>
<gene>
    <name evidence="7" type="primary">lgt</name>
    <name evidence="8" type="ORF">FYJ50_02290</name>
</gene>
<feature type="transmembrane region" description="Helical" evidence="7">
    <location>
        <begin position="171"/>
        <end position="189"/>
    </location>
</feature>
<dbReference type="PROSITE" id="PS01311">
    <property type="entry name" value="LGT"/>
    <property type="match status" value="1"/>
</dbReference>
<keyword evidence="9" id="KW-1185">Reference proteome</keyword>
<keyword evidence="2 7" id="KW-1003">Cell membrane</keyword>
<comment type="pathway">
    <text evidence="7">Protein modification; lipoprotein biosynthesis (diacylglyceryl transfer).</text>
</comment>
<feature type="transmembrane region" description="Helical" evidence="7">
    <location>
        <begin position="112"/>
        <end position="130"/>
    </location>
</feature>
<dbReference type="SUPFAM" id="SSF56784">
    <property type="entry name" value="HAD-like"/>
    <property type="match status" value="1"/>
</dbReference>
<comment type="subcellular location">
    <subcellularLocation>
        <location evidence="7">Cell membrane</location>
        <topology evidence="7">Multi-pass membrane protein</topology>
    </subcellularLocation>
</comment>
<dbReference type="UniPathway" id="UPA00664"/>
<feature type="transmembrane region" description="Helical" evidence="7">
    <location>
        <begin position="49"/>
        <end position="68"/>
    </location>
</feature>
<evidence type="ECO:0000256" key="5">
    <source>
        <dbReference type="ARBA" id="ARBA00022989"/>
    </source>
</evidence>
<protein>
    <recommendedName>
        <fullName evidence="7">Phosphatidylglycerol--prolipoprotein diacylglyceryl transferase</fullName>
        <ecNumber evidence="7">2.5.1.145</ecNumber>
    </recommendedName>
</protein>
<evidence type="ECO:0000313" key="8">
    <source>
        <dbReference type="EMBL" id="MSS00957.1"/>
    </source>
</evidence>
<feature type="transmembrane region" description="Helical" evidence="7">
    <location>
        <begin position="88"/>
        <end position="105"/>
    </location>
</feature>
<keyword evidence="8" id="KW-0328">Glycosyltransferase</keyword>
<evidence type="ECO:0000256" key="3">
    <source>
        <dbReference type="ARBA" id="ARBA00022679"/>
    </source>
</evidence>
<dbReference type="InterPro" id="IPR023198">
    <property type="entry name" value="PGP-like_dom2"/>
</dbReference>
<dbReference type="HAMAP" id="MF_01147">
    <property type="entry name" value="Lgt"/>
    <property type="match status" value="1"/>
</dbReference>
<dbReference type="SFLD" id="SFLDG01129">
    <property type="entry name" value="C1.5:_HAD__Beta-PGM__Phosphata"/>
    <property type="match status" value="1"/>
</dbReference>
<accession>A0A7X2N1X8</accession>
<evidence type="ECO:0000313" key="9">
    <source>
        <dbReference type="Proteomes" id="UP000470082"/>
    </source>
</evidence>
<keyword evidence="8" id="KW-0449">Lipoprotein</keyword>
<keyword evidence="6 7" id="KW-0472">Membrane</keyword>
<dbReference type="NCBIfam" id="TIGR00544">
    <property type="entry name" value="lgt"/>
    <property type="match status" value="1"/>
</dbReference>
<reference evidence="8 9" key="1">
    <citation type="submission" date="2019-08" db="EMBL/GenBank/DDBJ databases">
        <title>In-depth cultivation of the pig gut microbiome towards novel bacterial diversity and tailored functional studies.</title>
        <authorList>
            <person name="Wylensek D."/>
            <person name="Hitch T.C.A."/>
            <person name="Clavel T."/>
        </authorList>
    </citation>
    <scope>NUCLEOTIDE SEQUENCE [LARGE SCALE GENOMIC DNA]</scope>
    <source>
        <strain evidence="8 9">LKV-178-WT-2G</strain>
    </source>
</reference>
<keyword evidence="3 7" id="KW-0808">Transferase</keyword>
<dbReference type="AlphaFoldDB" id="A0A7X2N1X8"/>
<dbReference type="SFLD" id="SFLDS00003">
    <property type="entry name" value="Haloacid_Dehalogenase"/>
    <property type="match status" value="1"/>
</dbReference>
<dbReference type="NCBIfam" id="TIGR01549">
    <property type="entry name" value="HAD-SF-IA-v1"/>
    <property type="match status" value="1"/>
</dbReference>
<evidence type="ECO:0000256" key="7">
    <source>
        <dbReference type="HAMAP-Rule" id="MF_01147"/>
    </source>
</evidence>
<dbReference type="InterPro" id="IPR036412">
    <property type="entry name" value="HAD-like_sf"/>
</dbReference>
<comment type="catalytic activity">
    <reaction evidence="7">
        <text>L-cysteinyl-[prolipoprotein] + a 1,2-diacyl-sn-glycero-3-phospho-(1'-sn-glycerol) = an S-1,2-diacyl-sn-glyceryl-L-cysteinyl-[prolipoprotein] + sn-glycerol 1-phosphate + H(+)</text>
        <dbReference type="Rhea" id="RHEA:56712"/>
        <dbReference type="Rhea" id="RHEA-COMP:14679"/>
        <dbReference type="Rhea" id="RHEA-COMP:14680"/>
        <dbReference type="ChEBI" id="CHEBI:15378"/>
        <dbReference type="ChEBI" id="CHEBI:29950"/>
        <dbReference type="ChEBI" id="CHEBI:57685"/>
        <dbReference type="ChEBI" id="CHEBI:64716"/>
        <dbReference type="ChEBI" id="CHEBI:140658"/>
        <dbReference type="EC" id="2.5.1.145"/>
    </reaction>
</comment>
<dbReference type="GO" id="GO:0042158">
    <property type="term" value="P:lipoprotein biosynthetic process"/>
    <property type="evidence" value="ECO:0007669"/>
    <property type="project" value="UniProtKB-UniRule"/>
</dbReference>
<feature type="transmembrane region" description="Helical" evidence="7">
    <location>
        <begin position="230"/>
        <end position="251"/>
    </location>
</feature>
<feature type="binding site" evidence="7">
    <location>
        <position position="131"/>
    </location>
    <ligand>
        <name>a 1,2-diacyl-sn-glycero-3-phospho-(1'-sn-glycerol)</name>
        <dbReference type="ChEBI" id="CHEBI:64716"/>
    </ligand>
</feature>
<comment type="function">
    <text evidence="7">Catalyzes the transfer of the diacylglyceryl group from phosphatidylglycerol to the sulfhydryl group of the N-terminal cysteine of a prolipoprotein, the first step in the formation of mature lipoproteins.</text>
</comment>
<dbReference type="GO" id="GO:0005886">
    <property type="term" value="C:plasma membrane"/>
    <property type="evidence" value="ECO:0007669"/>
    <property type="project" value="UniProtKB-SubCell"/>
</dbReference>
<evidence type="ECO:0000256" key="4">
    <source>
        <dbReference type="ARBA" id="ARBA00022692"/>
    </source>
</evidence>
<dbReference type="Proteomes" id="UP000470082">
    <property type="component" value="Unassembled WGS sequence"/>
</dbReference>
<evidence type="ECO:0000256" key="6">
    <source>
        <dbReference type="ARBA" id="ARBA00023136"/>
    </source>
</evidence>
<dbReference type="PRINTS" id="PR00413">
    <property type="entry name" value="HADHALOGNASE"/>
</dbReference>
<feature type="transmembrane region" description="Helical" evidence="7">
    <location>
        <begin position="201"/>
        <end position="218"/>
    </location>
</feature>
<dbReference type="PANTHER" id="PTHR30589">
    <property type="entry name" value="PROLIPOPROTEIN DIACYLGLYCERYL TRANSFERASE"/>
    <property type="match status" value="1"/>
</dbReference>
<dbReference type="EC" id="2.5.1.145" evidence="7"/>
<dbReference type="Gene3D" id="3.40.50.1000">
    <property type="entry name" value="HAD superfamily/HAD-like"/>
    <property type="match status" value="1"/>
</dbReference>
<dbReference type="InterPro" id="IPR041492">
    <property type="entry name" value="HAD_2"/>
</dbReference>
<keyword evidence="4 7" id="KW-0812">Transmembrane</keyword>
<evidence type="ECO:0000256" key="2">
    <source>
        <dbReference type="ARBA" id="ARBA00022475"/>
    </source>
</evidence>
<dbReference type="Gene3D" id="1.10.150.240">
    <property type="entry name" value="Putative phosphatase, domain 2"/>
    <property type="match status" value="1"/>
</dbReference>
<dbReference type="RefSeq" id="WP_338082983.1">
    <property type="nucleotide sequence ID" value="NZ_VUMM01000002.1"/>
</dbReference>
<feature type="transmembrane region" description="Helical" evidence="7">
    <location>
        <begin position="6"/>
        <end position="29"/>
    </location>
</feature>
<dbReference type="SFLD" id="SFLDG01135">
    <property type="entry name" value="C1.5.6:_HAD__Beta-PGM__Phospha"/>
    <property type="match status" value="1"/>
</dbReference>
<comment type="similarity">
    <text evidence="1 7">Belongs to the Lgt family.</text>
</comment>
<dbReference type="Pfam" id="PF01790">
    <property type="entry name" value="LGT"/>
    <property type="match status" value="1"/>
</dbReference>
<dbReference type="Pfam" id="PF13419">
    <property type="entry name" value="HAD_2"/>
    <property type="match status" value="1"/>
</dbReference>
<organism evidence="8 9">
    <name type="scientific">Floccifex porci</name>
    <dbReference type="NCBI Taxonomy" id="2606629"/>
    <lineage>
        <taxon>Bacteria</taxon>
        <taxon>Bacillati</taxon>
        <taxon>Bacillota</taxon>
        <taxon>Erysipelotrichia</taxon>
        <taxon>Erysipelotrichales</taxon>
        <taxon>Erysipelotrichaceae</taxon>
        <taxon>Floccifex</taxon>
    </lineage>
</organism>
<dbReference type="PANTHER" id="PTHR30589:SF0">
    <property type="entry name" value="PHOSPHATIDYLGLYCEROL--PROLIPOPROTEIN DIACYLGLYCERYL TRANSFERASE"/>
    <property type="match status" value="1"/>
</dbReference>
<sequence length="476" mass="55099">MNDKIFLSFGPFTITWYALFILTGVVVAYELSQRTMKKWKYSSSVLEDYVIPMMFFGILGARIYYVIFEWDYYSLHLEEIIKIWHGGLAIHGGLIAGILFSLYYFKKKKVSIYRMMDCILPNVMIAQAFGRWGNFMNQEAFGGVVSESFIDHFPDFIKNKMYINGQYHHPTFLYESALNVIGFILIYCIRKRGLKKQGDAGFLYCIWYGMIRFFIEGLRTDSLMLGPVRIAQLVSLLLVLIGVLGLCGIGYKYEKPVVLFDLDGTLQDSKQMIFETFVQVFKERKLDIQLSQEELNSFFGPTLEESFGKYFKEEEIEEIIERYQQINLDLHYTMLKEIDHATELLETLKKDGYHLGIVSNKRIKAVELGVQVNHFEPYFDVLLGKEDLPIPKPSGTGLIEACSRMNVSRDNVIYVGDAKSDILSAKDVAMISVGFSKDEDRIEQMNQANPDYIIRDLRDLISICKEKRTWNDTSIW</sequence>
<evidence type="ECO:0000256" key="1">
    <source>
        <dbReference type="ARBA" id="ARBA00007150"/>
    </source>
</evidence>
<comment type="caution">
    <text evidence="8">The sequence shown here is derived from an EMBL/GenBank/DDBJ whole genome shotgun (WGS) entry which is preliminary data.</text>
</comment>
<proteinExistence type="inferred from homology"/>
<dbReference type="EMBL" id="VUMM01000002">
    <property type="protein sequence ID" value="MSS00957.1"/>
    <property type="molecule type" value="Genomic_DNA"/>
</dbReference>
<dbReference type="InterPro" id="IPR023214">
    <property type="entry name" value="HAD_sf"/>
</dbReference>
<name>A0A7X2N1X8_9FIRM</name>
<dbReference type="GO" id="GO:0008961">
    <property type="term" value="F:phosphatidylglycerol-prolipoprotein diacylglyceryl transferase activity"/>
    <property type="evidence" value="ECO:0007669"/>
    <property type="project" value="UniProtKB-UniRule"/>
</dbReference>
<dbReference type="InterPro" id="IPR001640">
    <property type="entry name" value="Lgt"/>
</dbReference>
<keyword evidence="5 7" id="KW-1133">Transmembrane helix</keyword>